<organism evidence="2 3">
    <name type="scientific">Galemys pyrenaicus</name>
    <name type="common">Iberian desman</name>
    <name type="synonym">Pyrenean desman</name>
    <dbReference type="NCBI Taxonomy" id="202257"/>
    <lineage>
        <taxon>Eukaryota</taxon>
        <taxon>Metazoa</taxon>
        <taxon>Chordata</taxon>
        <taxon>Craniata</taxon>
        <taxon>Vertebrata</taxon>
        <taxon>Euteleostomi</taxon>
        <taxon>Mammalia</taxon>
        <taxon>Eutheria</taxon>
        <taxon>Laurasiatheria</taxon>
        <taxon>Eulipotyphla</taxon>
        <taxon>Talpidae</taxon>
        <taxon>Galemys</taxon>
    </lineage>
</organism>
<feature type="region of interest" description="Disordered" evidence="1">
    <location>
        <begin position="48"/>
        <end position="81"/>
    </location>
</feature>
<comment type="caution">
    <text evidence="2">The sequence shown here is derived from an EMBL/GenBank/DDBJ whole genome shotgun (WGS) entry which is preliminary data.</text>
</comment>
<dbReference type="AlphaFoldDB" id="A0A8J6A422"/>
<dbReference type="InterPro" id="IPR009003">
    <property type="entry name" value="Peptidase_S1_PA"/>
</dbReference>
<protein>
    <submittedName>
        <fullName evidence="2">Chymotrypsinogen 2</fullName>
    </submittedName>
</protein>
<gene>
    <name evidence="2" type="ORF">J0S82_008426</name>
</gene>
<name>A0A8J6A422_GALPY</name>
<dbReference type="SUPFAM" id="SSF50494">
    <property type="entry name" value="Trypsin-like serine proteases"/>
    <property type="match status" value="1"/>
</dbReference>
<keyword evidence="3" id="KW-1185">Reference proteome</keyword>
<accession>A0A8J6A422</accession>
<dbReference type="Proteomes" id="UP000700334">
    <property type="component" value="Unassembled WGS sequence"/>
</dbReference>
<evidence type="ECO:0000313" key="3">
    <source>
        <dbReference type="Proteomes" id="UP000700334"/>
    </source>
</evidence>
<evidence type="ECO:0000256" key="1">
    <source>
        <dbReference type="SAM" id="MobiDB-lite"/>
    </source>
</evidence>
<feature type="non-terminal residue" evidence="2">
    <location>
        <position position="81"/>
    </location>
</feature>
<proteinExistence type="predicted"/>
<dbReference type="EMBL" id="JAGFMF010012281">
    <property type="protein sequence ID" value="KAG8504904.1"/>
    <property type="molecule type" value="Genomic_DNA"/>
</dbReference>
<feature type="non-terminal residue" evidence="2">
    <location>
        <position position="1"/>
    </location>
</feature>
<evidence type="ECO:0000313" key="2">
    <source>
        <dbReference type="EMBL" id="KAG8504904.1"/>
    </source>
</evidence>
<sequence length="81" mass="9183">TSLWVVAREFDRDSNAENIQVLQITQVFKNPKFSMFTINNITLLKVATPPTSPRQWPPDAKTPNKLQPVSLPLLSNAEYQS</sequence>
<reference evidence="2" key="1">
    <citation type="journal article" date="2021" name="Evol. Appl.">
        <title>The genome of the Pyrenean desman and the effects of bottlenecks and inbreeding on the genomic landscape of an endangered species.</title>
        <authorList>
            <person name="Escoda L."/>
            <person name="Castresana J."/>
        </authorList>
    </citation>
    <scope>NUCLEOTIDE SEQUENCE</scope>
    <source>
        <strain evidence="2">IBE-C5619</strain>
    </source>
</reference>